<sequence>MSQKYLNFEQIRNLEQSKQEPQRESASVDFLRRGAILTGGKFIPPSRAEDIKPFYDNVKRKLIPARKASVREIQANASR</sequence>
<evidence type="ECO:0000313" key="1">
    <source>
        <dbReference type="EMBL" id="MES1919887.1"/>
    </source>
</evidence>
<keyword evidence="2" id="KW-1185">Reference proteome</keyword>
<organism evidence="1 2">
    <name type="scientific">Bonamia ostreae</name>
    <dbReference type="NCBI Taxonomy" id="126728"/>
    <lineage>
        <taxon>Eukaryota</taxon>
        <taxon>Sar</taxon>
        <taxon>Rhizaria</taxon>
        <taxon>Endomyxa</taxon>
        <taxon>Ascetosporea</taxon>
        <taxon>Haplosporida</taxon>
        <taxon>Bonamia</taxon>
    </lineage>
</organism>
<proteinExistence type="predicted"/>
<protein>
    <submittedName>
        <fullName evidence="1">Uncharacterized protein</fullName>
    </submittedName>
</protein>
<dbReference type="EMBL" id="JBDODL010000434">
    <property type="protein sequence ID" value="MES1919887.1"/>
    <property type="molecule type" value="Genomic_DNA"/>
</dbReference>
<reference evidence="1 2" key="1">
    <citation type="journal article" date="2024" name="BMC Biol.">
        <title>Comparative genomics of Ascetosporea gives new insight into the evolutionary basis for animal parasitism in Rhizaria.</title>
        <authorList>
            <person name="Hiltunen Thoren M."/>
            <person name="Onut-Brannstrom I."/>
            <person name="Alfjorden A."/>
            <person name="Peckova H."/>
            <person name="Swords F."/>
            <person name="Hooper C."/>
            <person name="Holzer A.S."/>
            <person name="Bass D."/>
            <person name="Burki F."/>
        </authorList>
    </citation>
    <scope>NUCLEOTIDE SEQUENCE [LARGE SCALE GENOMIC DNA]</scope>
    <source>
        <strain evidence="1">20-A016</strain>
    </source>
</reference>
<evidence type="ECO:0000313" key="2">
    <source>
        <dbReference type="Proteomes" id="UP001439008"/>
    </source>
</evidence>
<name>A0ABV2AJT0_9EUKA</name>
<comment type="caution">
    <text evidence="1">The sequence shown here is derived from an EMBL/GenBank/DDBJ whole genome shotgun (WGS) entry which is preliminary data.</text>
</comment>
<dbReference type="Proteomes" id="UP001439008">
    <property type="component" value="Unassembled WGS sequence"/>
</dbReference>
<accession>A0ABV2AJT0</accession>
<gene>
    <name evidence="1" type="ORF">MHBO_001639</name>
</gene>